<keyword evidence="3" id="KW-1185">Reference proteome</keyword>
<dbReference type="Pfam" id="PF14060">
    <property type="entry name" value="DUF4252"/>
    <property type="match status" value="1"/>
</dbReference>
<comment type="caution">
    <text evidence="2">The sequence shown here is derived from an EMBL/GenBank/DDBJ whole genome shotgun (WGS) entry which is preliminary data.</text>
</comment>
<evidence type="ECO:0008006" key="4">
    <source>
        <dbReference type="Google" id="ProtNLM"/>
    </source>
</evidence>
<organism evidence="2 3">
    <name type="scientific">Chryseotalea sanaruensis</name>
    <dbReference type="NCBI Taxonomy" id="2482724"/>
    <lineage>
        <taxon>Bacteria</taxon>
        <taxon>Pseudomonadati</taxon>
        <taxon>Bacteroidota</taxon>
        <taxon>Cytophagia</taxon>
        <taxon>Cytophagales</taxon>
        <taxon>Chryseotaleaceae</taxon>
        <taxon>Chryseotalea</taxon>
    </lineage>
</organism>
<dbReference type="OrthoDB" id="979601at2"/>
<dbReference type="AlphaFoldDB" id="A0A401UBU9"/>
<name>A0A401UBU9_9BACT</name>
<feature type="signal peptide" evidence="1">
    <location>
        <begin position="1"/>
        <end position="19"/>
    </location>
</feature>
<feature type="chain" id="PRO_5019528279" description="DUF4252 domain-containing protein" evidence="1">
    <location>
        <begin position="20"/>
        <end position="179"/>
    </location>
</feature>
<proteinExistence type="predicted"/>
<accession>A0A401UBU9</accession>
<protein>
    <recommendedName>
        <fullName evidence="4">DUF4252 domain-containing protein</fullName>
    </recommendedName>
</protein>
<evidence type="ECO:0000313" key="3">
    <source>
        <dbReference type="Proteomes" id="UP000288227"/>
    </source>
</evidence>
<evidence type="ECO:0000256" key="1">
    <source>
        <dbReference type="SAM" id="SignalP"/>
    </source>
</evidence>
<dbReference type="RefSeq" id="WP_127123011.1">
    <property type="nucleotide sequence ID" value="NZ_BHXQ01000004.1"/>
</dbReference>
<keyword evidence="1" id="KW-0732">Signal</keyword>
<dbReference type="InterPro" id="IPR025348">
    <property type="entry name" value="DUF4252"/>
</dbReference>
<reference evidence="2 3" key="1">
    <citation type="submission" date="2018-11" db="EMBL/GenBank/DDBJ databases">
        <title>Chryseotalea sanarue gen. nov., sp., nov., a member of the family Cytophagaceae, isolated from a brackish lake in Hamamatsu Japan.</title>
        <authorList>
            <person name="Maejima Y."/>
            <person name="Iino T."/>
            <person name="Muraguchi Y."/>
            <person name="Fukuda K."/>
            <person name="Ohkuma M."/>
            <person name="Moriuchi R."/>
            <person name="Dohra H."/>
            <person name="Kimbara K."/>
            <person name="Shintani M."/>
        </authorList>
    </citation>
    <scope>NUCLEOTIDE SEQUENCE [LARGE SCALE GENOMIC DNA]</scope>
    <source>
        <strain evidence="2 3">Ys</strain>
    </source>
</reference>
<evidence type="ECO:0000313" key="2">
    <source>
        <dbReference type="EMBL" id="GCC52376.1"/>
    </source>
</evidence>
<gene>
    <name evidence="2" type="ORF">SanaruYs_26130</name>
</gene>
<sequence>MKAAGIFLTLIFCSIIVSAQSKTTQALHDANKDALALFFYKNTLKMLNQQESKEFDDLIKDIEKMKFLIVSKDESNFTINKFKSLVADYKGEGYEEIMTSRMDGRNFDIYLKEKGGKVAGTVVLVNDEKDLYVLDILGSVPVNKVPQFFQTIDQSSDIGKMIKEFAGDKNKKEEKSEDN</sequence>
<dbReference type="Proteomes" id="UP000288227">
    <property type="component" value="Unassembled WGS sequence"/>
</dbReference>
<dbReference type="EMBL" id="BHXQ01000004">
    <property type="protein sequence ID" value="GCC52376.1"/>
    <property type="molecule type" value="Genomic_DNA"/>
</dbReference>